<dbReference type="InterPro" id="IPR036249">
    <property type="entry name" value="Thioredoxin-like_sf"/>
</dbReference>
<dbReference type="Gene3D" id="3.40.30.10">
    <property type="entry name" value="Glutaredoxin"/>
    <property type="match status" value="1"/>
</dbReference>
<dbReference type="InterPro" id="IPR036282">
    <property type="entry name" value="Glutathione-S-Trfase_C_sf"/>
</dbReference>
<evidence type="ECO:0000259" key="1">
    <source>
        <dbReference type="PROSITE" id="PS50404"/>
    </source>
</evidence>
<dbReference type="InterPro" id="IPR004045">
    <property type="entry name" value="Glutathione_S-Trfase_N"/>
</dbReference>
<comment type="caution">
    <text evidence="2">The sequence shown here is derived from an EMBL/GenBank/DDBJ whole genome shotgun (WGS) entry which is preliminary data.</text>
</comment>
<dbReference type="RefSeq" id="WP_261496543.1">
    <property type="nucleotide sequence ID" value="NZ_JAOCQF010000002.1"/>
</dbReference>
<dbReference type="Pfam" id="PF13409">
    <property type="entry name" value="GST_N_2"/>
    <property type="match status" value="1"/>
</dbReference>
<accession>A0ABT2NRV6</accession>
<feature type="domain" description="GST N-terminal" evidence="1">
    <location>
        <begin position="1"/>
        <end position="84"/>
    </location>
</feature>
<evidence type="ECO:0000313" key="3">
    <source>
        <dbReference type="Proteomes" id="UP001205601"/>
    </source>
</evidence>
<dbReference type="SUPFAM" id="SSF52833">
    <property type="entry name" value="Thioredoxin-like"/>
    <property type="match status" value="1"/>
</dbReference>
<dbReference type="Gene3D" id="1.20.1050.10">
    <property type="match status" value="1"/>
</dbReference>
<name>A0ABT2NRV6_9RHOB</name>
<gene>
    <name evidence="2" type="ORF">N5I32_14280</name>
</gene>
<dbReference type="CDD" id="cd03194">
    <property type="entry name" value="GST_C_3"/>
    <property type="match status" value="1"/>
</dbReference>
<protein>
    <submittedName>
        <fullName evidence="2">Glutathione S-transferase</fullName>
    </submittedName>
</protein>
<organism evidence="2 3">
    <name type="scientific">Albidovulum sediminis</name>
    <dbReference type="NCBI Taxonomy" id="3066345"/>
    <lineage>
        <taxon>Bacteria</taxon>
        <taxon>Pseudomonadati</taxon>
        <taxon>Pseudomonadota</taxon>
        <taxon>Alphaproteobacteria</taxon>
        <taxon>Rhodobacterales</taxon>
        <taxon>Paracoccaceae</taxon>
        <taxon>Albidovulum</taxon>
    </lineage>
</organism>
<dbReference type="PROSITE" id="PS50404">
    <property type="entry name" value="GST_NTER"/>
    <property type="match status" value="1"/>
</dbReference>
<dbReference type="Proteomes" id="UP001205601">
    <property type="component" value="Unassembled WGS sequence"/>
</dbReference>
<proteinExistence type="predicted"/>
<sequence length="290" mass="32205">MTYELAIGDRSYSSWSLRGWLFFEKFAIPVKVRICVLYTDEVQRLLADFAPARLVPAVRTPEGEVIGESIAILETLAERHPDAGLWPEDPAARIMARYMVAEMHAGFTALRGDCAMNLLKSYADSAPRAEVLADLARIEAIWARARSRFGAGGPWLFGRYTAADAFFAPVATRIATYNLPVSAPAQAYVDAHLSDPSFRRWRAMGKAENLVQPSYYKPYAERPWPGPVVLPAVACDGPSVNAACPYSGKPVTHFLHLDGRVWGFCNAFCRDKTMHDPEAWPAFMEMTRAA</sequence>
<keyword evidence="3" id="KW-1185">Reference proteome</keyword>
<evidence type="ECO:0000313" key="2">
    <source>
        <dbReference type="EMBL" id="MCT8330689.1"/>
    </source>
</evidence>
<reference evidence="3" key="1">
    <citation type="submission" date="2023-07" db="EMBL/GenBank/DDBJ databases">
        <title>Defluviimonas sediminis sp. nov., isolated from mangrove sediment.</title>
        <authorList>
            <person name="Liu L."/>
            <person name="Li J."/>
            <person name="Huang Y."/>
            <person name="Pan J."/>
            <person name="Li M."/>
        </authorList>
    </citation>
    <scope>NUCLEOTIDE SEQUENCE [LARGE SCALE GENOMIC DNA]</scope>
    <source>
        <strain evidence="3">FT324</strain>
    </source>
</reference>
<dbReference type="SUPFAM" id="SSF47616">
    <property type="entry name" value="GST C-terminal domain-like"/>
    <property type="match status" value="1"/>
</dbReference>
<dbReference type="EMBL" id="JAOCQF010000002">
    <property type="protein sequence ID" value="MCT8330689.1"/>
    <property type="molecule type" value="Genomic_DNA"/>
</dbReference>